<gene>
    <name evidence="2" type="ORF">EH32_15435</name>
</gene>
<reference evidence="2 3" key="1">
    <citation type="submission" date="2014-04" db="EMBL/GenBank/DDBJ databases">
        <title>A comprehensive comparison of genomes of Erythrobacter spp. Strains.</title>
        <authorList>
            <person name="Zheng Q."/>
        </authorList>
    </citation>
    <scope>NUCLEOTIDE SEQUENCE [LARGE SCALE GENOMIC DNA]</scope>
    <source>
        <strain evidence="2 3">DSM 8509</strain>
    </source>
</reference>
<comment type="caution">
    <text evidence="2">The sequence shown here is derived from an EMBL/GenBank/DDBJ whole genome shotgun (WGS) entry which is preliminary data.</text>
</comment>
<proteinExistence type="predicted"/>
<dbReference type="OrthoDB" id="7510084at2"/>
<dbReference type="EMBL" id="JMIX01000009">
    <property type="protein sequence ID" value="KEO92648.1"/>
    <property type="molecule type" value="Genomic_DNA"/>
</dbReference>
<evidence type="ECO:0000256" key="1">
    <source>
        <dbReference type="SAM" id="MobiDB-lite"/>
    </source>
</evidence>
<feature type="region of interest" description="Disordered" evidence="1">
    <location>
        <begin position="31"/>
        <end position="52"/>
    </location>
</feature>
<protein>
    <submittedName>
        <fullName evidence="2">Uncharacterized protein</fullName>
    </submittedName>
</protein>
<evidence type="ECO:0000313" key="3">
    <source>
        <dbReference type="Proteomes" id="UP000027866"/>
    </source>
</evidence>
<sequence length="119" mass="12616">MTIHFAAASGTAHAPAAAPIARGLARRARARAANDNLMGTNGHARGSARNRAPSEEILRAALKHFAEHGLGAARTARVRAEAAFFAGDRQAYDHWLEITRTLDRRLAAQVAAGAERPAT</sequence>
<keyword evidence="3" id="KW-1185">Reference proteome</keyword>
<dbReference type="Proteomes" id="UP000027866">
    <property type="component" value="Unassembled WGS sequence"/>
</dbReference>
<evidence type="ECO:0000313" key="2">
    <source>
        <dbReference type="EMBL" id="KEO92648.1"/>
    </source>
</evidence>
<dbReference type="KEGG" id="elq:Ga0102493_112189"/>
<name>A0A074MLC1_9SPHN</name>
<accession>A0A074MLC1</accession>
<organism evidence="2 3">
    <name type="scientific">Erythrobacter litoralis</name>
    <dbReference type="NCBI Taxonomy" id="39960"/>
    <lineage>
        <taxon>Bacteria</taxon>
        <taxon>Pseudomonadati</taxon>
        <taxon>Pseudomonadota</taxon>
        <taxon>Alphaproteobacteria</taxon>
        <taxon>Sphingomonadales</taxon>
        <taxon>Erythrobacteraceae</taxon>
        <taxon>Erythrobacter/Porphyrobacter group</taxon>
        <taxon>Erythrobacter</taxon>
    </lineage>
</organism>
<dbReference type="PATRIC" id="fig|39960.10.peg.1279"/>
<dbReference type="RefSeq" id="WP_034904959.1">
    <property type="nucleotide sequence ID" value="NZ_CP017057.1"/>
</dbReference>
<dbReference type="AlphaFoldDB" id="A0A074MLC1"/>